<feature type="binding site" evidence="6">
    <location>
        <position position="103"/>
    </location>
    <ligand>
        <name>a divalent metal cation</name>
        <dbReference type="ChEBI" id="CHEBI:60240"/>
        <label>1</label>
    </ligand>
</feature>
<evidence type="ECO:0000256" key="6">
    <source>
        <dbReference type="PIRSR" id="PIRSR602678-1"/>
    </source>
</evidence>
<dbReference type="InterPro" id="IPR036069">
    <property type="entry name" value="DUF34/NIF3_sf"/>
</dbReference>
<dbReference type="Gene3D" id="3.30.70.120">
    <property type="match status" value="1"/>
</dbReference>
<dbReference type="RefSeq" id="WP_136336424.1">
    <property type="nucleotide sequence ID" value="NZ_QXMP01000006.1"/>
</dbReference>
<dbReference type="SUPFAM" id="SSF102705">
    <property type="entry name" value="NIF3 (NGG1p interacting factor 3)-like"/>
    <property type="match status" value="1"/>
</dbReference>
<dbReference type="OrthoDB" id="9792792at2"/>
<feature type="binding site" evidence="6">
    <location>
        <position position="331"/>
    </location>
    <ligand>
        <name>a divalent metal cation</name>
        <dbReference type="ChEBI" id="CHEBI:60240"/>
        <label>1</label>
    </ligand>
</feature>
<evidence type="ECO:0000313" key="8">
    <source>
        <dbReference type="Proteomes" id="UP000305939"/>
    </source>
</evidence>
<evidence type="ECO:0000256" key="4">
    <source>
        <dbReference type="ARBA" id="ARBA00022723"/>
    </source>
</evidence>
<keyword evidence="4 5" id="KW-0479">Metal-binding</keyword>
<evidence type="ECO:0000256" key="2">
    <source>
        <dbReference type="ARBA" id="ARBA00011643"/>
    </source>
</evidence>
<dbReference type="Pfam" id="PF01784">
    <property type="entry name" value="DUF34_NIF3"/>
    <property type="match status" value="1"/>
</dbReference>
<dbReference type="Gene3D" id="3.40.1390.30">
    <property type="entry name" value="NIF3 (NGG1p interacting factor 3)-like"/>
    <property type="match status" value="1"/>
</dbReference>
<dbReference type="InterPro" id="IPR015867">
    <property type="entry name" value="N-reg_PII/ATP_PRibTrfase_C"/>
</dbReference>
<dbReference type="InterPro" id="IPR017221">
    <property type="entry name" value="DUF34/NIF3_bac"/>
</dbReference>
<feature type="binding site" evidence="6">
    <location>
        <position position="65"/>
    </location>
    <ligand>
        <name>a divalent metal cation</name>
        <dbReference type="ChEBI" id="CHEBI:60240"/>
        <label>1</label>
    </ligand>
</feature>
<protein>
    <recommendedName>
        <fullName evidence="3 5">GTP cyclohydrolase 1 type 2 homolog</fullName>
    </recommendedName>
</protein>
<gene>
    <name evidence="7" type="ORF">E7Z59_11090</name>
</gene>
<comment type="similarity">
    <text evidence="1 5">Belongs to the GTP cyclohydrolase I type 2/NIF3 family.</text>
</comment>
<proteinExistence type="inferred from homology"/>
<dbReference type="PANTHER" id="PTHR13799:SF14">
    <property type="entry name" value="GTP CYCLOHYDROLASE 1 TYPE 2 HOMOLOG"/>
    <property type="match status" value="1"/>
</dbReference>
<comment type="caution">
    <text evidence="7">The sequence shown here is derived from an EMBL/GenBank/DDBJ whole genome shotgun (WGS) entry which is preliminary data.</text>
</comment>
<dbReference type="InterPro" id="IPR002678">
    <property type="entry name" value="DUF34/NIF3"/>
</dbReference>
<dbReference type="AlphaFoldDB" id="A0A4S3LXS6"/>
<evidence type="ECO:0000313" key="7">
    <source>
        <dbReference type="EMBL" id="THD66352.1"/>
    </source>
</evidence>
<dbReference type="EMBL" id="SSMC01000003">
    <property type="protein sequence ID" value="THD66352.1"/>
    <property type="molecule type" value="Genomic_DNA"/>
</dbReference>
<organism evidence="7 8">
    <name type="scientific">Robertkochia marina</name>
    <dbReference type="NCBI Taxonomy" id="1227945"/>
    <lineage>
        <taxon>Bacteria</taxon>
        <taxon>Pseudomonadati</taxon>
        <taxon>Bacteroidota</taxon>
        <taxon>Flavobacteriia</taxon>
        <taxon>Flavobacteriales</taxon>
        <taxon>Flavobacteriaceae</taxon>
        <taxon>Robertkochia</taxon>
    </lineage>
</organism>
<evidence type="ECO:0000256" key="3">
    <source>
        <dbReference type="ARBA" id="ARBA00022112"/>
    </source>
</evidence>
<sequence>MTIKEITALVEEIAPLSYAEDFDNTGLLVGHADRECTGVLVTLDTLEEVVDEAIEKGCNLIFSFHPIIFGGLKKITGRSYVERVVLKAIKNDIAIYAIHTALDNSFQGVNARMCEVLGLKNQKILIPKTGTIKKLITFIPSEHADTLRTALFQAGAGNIGNYSHCSFNLEGTGTFKGEEGSQPQYGKKGELHRETETQVGVTFEKHLEKVILKTLFENHPYEEVAYEVHTLDNTHQHIGIGMTGEFQEPMKEADFLRLVKEVFNTGCVRHSAQTGKPVKKVAVLGGSGAFGINHAIASGADAYVTGDLKYHDFYKAEGKILLADPGHYETEQFTKNLLVEYLRKKIANFAIVLSVCNTNPVKYL</sequence>
<dbReference type="GO" id="GO:0046872">
    <property type="term" value="F:metal ion binding"/>
    <property type="evidence" value="ECO:0007669"/>
    <property type="project" value="UniProtKB-UniRule"/>
</dbReference>
<dbReference type="NCBIfam" id="TIGR00486">
    <property type="entry name" value="YbgI_SA1388"/>
    <property type="match status" value="1"/>
</dbReference>
<dbReference type="PIRSF" id="PIRSF037489">
    <property type="entry name" value="UCP037489_NIF3_YqfO"/>
    <property type="match status" value="1"/>
</dbReference>
<accession>A0A4S3LXS6</accession>
<dbReference type="GO" id="GO:0005737">
    <property type="term" value="C:cytoplasm"/>
    <property type="evidence" value="ECO:0007669"/>
    <property type="project" value="TreeGrafter"/>
</dbReference>
<name>A0A4S3LXS6_9FLAO</name>
<comment type="subunit">
    <text evidence="2">Homohexamer.</text>
</comment>
<evidence type="ECO:0000256" key="1">
    <source>
        <dbReference type="ARBA" id="ARBA00006964"/>
    </source>
</evidence>
<dbReference type="Proteomes" id="UP000305939">
    <property type="component" value="Unassembled WGS sequence"/>
</dbReference>
<dbReference type="PANTHER" id="PTHR13799">
    <property type="entry name" value="NGG1 INTERACTING FACTOR 3"/>
    <property type="match status" value="1"/>
</dbReference>
<evidence type="ECO:0000256" key="5">
    <source>
        <dbReference type="PIRNR" id="PIRNR037489"/>
    </source>
</evidence>
<dbReference type="FunFam" id="3.40.1390.30:FF:000001">
    <property type="entry name" value="GTP cyclohydrolase 1 type 2"/>
    <property type="match status" value="1"/>
</dbReference>
<reference evidence="7 8" key="1">
    <citation type="submission" date="2019-04" db="EMBL/GenBank/DDBJ databases">
        <title>Draft genome sequence of Robertkochia marina CC-AMO-30D.</title>
        <authorList>
            <person name="Hameed A."/>
            <person name="Lin S.-Y."/>
            <person name="Shahina M."/>
            <person name="Lai W.-A."/>
            <person name="Young C.-C."/>
        </authorList>
    </citation>
    <scope>NUCLEOTIDE SEQUENCE [LARGE SCALE GENOMIC DNA]</scope>
    <source>
        <strain evidence="7 8">CC-AMO-30D</strain>
    </source>
</reference>
<keyword evidence="8" id="KW-1185">Reference proteome</keyword>
<feature type="binding site" evidence="6">
    <location>
        <position position="327"/>
    </location>
    <ligand>
        <name>a divalent metal cation</name>
        <dbReference type="ChEBI" id="CHEBI:60240"/>
        <label>1</label>
    </ligand>
</feature>